<gene>
    <name evidence="1" type="ORF">KBTEX_04484</name>
</gene>
<dbReference type="EMBL" id="MN079873">
    <property type="protein sequence ID" value="QEA08108.1"/>
    <property type="molecule type" value="Genomic_DNA"/>
</dbReference>
<name>A0A5B8RJA3_9ZZZZ</name>
<proteinExistence type="predicted"/>
<accession>A0A5B8RJA3</accession>
<protein>
    <submittedName>
        <fullName evidence="1">Uncharacterized protein</fullName>
    </submittedName>
</protein>
<organism evidence="1">
    <name type="scientific">uncultured organism</name>
    <dbReference type="NCBI Taxonomy" id="155900"/>
    <lineage>
        <taxon>unclassified sequences</taxon>
        <taxon>environmental samples</taxon>
    </lineage>
</organism>
<sequence length="107" mass="11304">MHAREQADAEDVHVLLQGGIHDLLGGAVQAGVDDVHTRIPQGPGDDLHTAVVAVEADLGQEYPDDRFALSHFLSSSLCSHDLGRLPLGGLLQPARGLVGMRAGQPLR</sequence>
<dbReference type="AlphaFoldDB" id="A0A5B8RJA3"/>
<evidence type="ECO:0000313" key="1">
    <source>
        <dbReference type="EMBL" id="QEA08108.1"/>
    </source>
</evidence>
<reference evidence="1" key="1">
    <citation type="submission" date="2019-06" db="EMBL/GenBank/DDBJ databases">
        <authorList>
            <person name="Murdoch R.W."/>
            <person name="Fathepure B."/>
        </authorList>
    </citation>
    <scope>NUCLEOTIDE SEQUENCE</scope>
</reference>